<dbReference type="PANTHER" id="PTHR47970:SF12">
    <property type="entry name" value="KINESIN FAMILY MEMBER 11"/>
    <property type="match status" value="1"/>
</dbReference>
<dbReference type="InterPro" id="IPR047149">
    <property type="entry name" value="KIF11-like"/>
</dbReference>
<gene>
    <name evidence="12" type="ORF">BDK51DRAFT_13138</name>
</gene>
<dbReference type="GO" id="GO:0008017">
    <property type="term" value="F:microtubule binding"/>
    <property type="evidence" value="ECO:0007669"/>
    <property type="project" value="InterPro"/>
</dbReference>
<evidence type="ECO:0000256" key="9">
    <source>
        <dbReference type="PROSITE-ProRule" id="PRU00283"/>
    </source>
</evidence>
<dbReference type="Pfam" id="PF00225">
    <property type="entry name" value="Kinesin"/>
    <property type="match status" value="1"/>
</dbReference>
<dbReference type="GO" id="GO:0005524">
    <property type="term" value="F:ATP binding"/>
    <property type="evidence" value="ECO:0007669"/>
    <property type="project" value="UniProtKB-KW"/>
</dbReference>
<dbReference type="GO" id="GO:0072686">
    <property type="term" value="C:mitotic spindle"/>
    <property type="evidence" value="ECO:0007669"/>
    <property type="project" value="TreeGrafter"/>
</dbReference>
<feature type="non-terminal residue" evidence="12">
    <location>
        <position position="280"/>
    </location>
</feature>
<comment type="caution">
    <text evidence="9">Lacks conserved residue(s) required for the propagation of feature annotation.</text>
</comment>
<evidence type="ECO:0000313" key="12">
    <source>
        <dbReference type="EMBL" id="RKO87796.1"/>
    </source>
</evidence>
<keyword evidence="7" id="KW-0206">Cytoskeleton</keyword>
<dbReference type="EMBL" id="KZ997154">
    <property type="protein sequence ID" value="RKO87796.1"/>
    <property type="molecule type" value="Genomic_DNA"/>
</dbReference>
<dbReference type="Proteomes" id="UP000269721">
    <property type="component" value="Unassembled WGS sequence"/>
</dbReference>
<dbReference type="InterPro" id="IPR001752">
    <property type="entry name" value="Kinesin_motor_dom"/>
</dbReference>
<dbReference type="InterPro" id="IPR027417">
    <property type="entry name" value="P-loop_NTPase"/>
</dbReference>
<dbReference type="FunFam" id="3.40.850.10:FF:000019">
    <property type="entry name" value="Kinesin-like protein KIN-5D"/>
    <property type="match status" value="1"/>
</dbReference>
<dbReference type="SUPFAM" id="SSF52540">
    <property type="entry name" value="P-loop containing nucleoside triphosphate hydrolases"/>
    <property type="match status" value="1"/>
</dbReference>
<dbReference type="GO" id="GO:0000073">
    <property type="term" value="P:initial mitotic spindle pole body separation"/>
    <property type="evidence" value="ECO:0007669"/>
    <property type="project" value="TreeGrafter"/>
</dbReference>
<evidence type="ECO:0000256" key="5">
    <source>
        <dbReference type="ARBA" id="ARBA00022840"/>
    </source>
</evidence>
<dbReference type="AlphaFoldDB" id="A0A4P9WBV8"/>
<dbReference type="GO" id="GO:0008574">
    <property type="term" value="F:plus-end-directed microtubule motor activity"/>
    <property type="evidence" value="ECO:0007669"/>
    <property type="project" value="TreeGrafter"/>
</dbReference>
<evidence type="ECO:0000256" key="3">
    <source>
        <dbReference type="ARBA" id="ARBA00022701"/>
    </source>
</evidence>
<evidence type="ECO:0000256" key="7">
    <source>
        <dbReference type="ARBA" id="ARBA00023212"/>
    </source>
</evidence>
<dbReference type="InterPro" id="IPR019821">
    <property type="entry name" value="Kinesin_motor_CS"/>
</dbReference>
<evidence type="ECO:0000256" key="6">
    <source>
        <dbReference type="ARBA" id="ARBA00023175"/>
    </source>
</evidence>
<comment type="similarity">
    <text evidence="8">Belongs to the TRAFAC class myosin-kinesin ATPase superfamily. Kinesin family. KIN-5/BimC subfamily.</text>
</comment>
<dbReference type="GO" id="GO:0005876">
    <property type="term" value="C:spindle microtubule"/>
    <property type="evidence" value="ECO:0007669"/>
    <property type="project" value="TreeGrafter"/>
</dbReference>
<evidence type="ECO:0000313" key="13">
    <source>
        <dbReference type="Proteomes" id="UP000269721"/>
    </source>
</evidence>
<dbReference type="PRINTS" id="PR00380">
    <property type="entry name" value="KINESINHEAVY"/>
</dbReference>
<evidence type="ECO:0000256" key="8">
    <source>
        <dbReference type="ARBA" id="ARBA00034704"/>
    </source>
</evidence>
<dbReference type="OrthoDB" id="3176171at2759"/>
<feature type="domain" description="Kinesin motor" evidence="11">
    <location>
        <begin position="1"/>
        <end position="280"/>
    </location>
</feature>
<name>A0A4P9WBV8_9FUNG</name>
<evidence type="ECO:0000256" key="4">
    <source>
        <dbReference type="ARBA" id="ARBA00022741"/>
    </source>
</evidence>
<reference evidence="13" key="1">
    <citation type="journal article" date="2018" name="Nat. Microbiol.">
        <title>Leveraging single-cell genomics to expand the fungal tree of life.</title>
        <authorList>
            <person name="Ahrendt S.R."/>
            <person name="Quandt C.A."/>
            <person name="Ciobanu D."/>
            <person name="Clum A."/>
            <person name="Salamov A."/>
            <person name="Andreopoulos B."/>
            <person name="Cheng J.F."/>
            <person name="Woyke T."/>
            <person name="Pelin A."/>
            <person name="Henrissat B."/>
            <person name="Reynolds N.K."/>
            <person name="Benny G.L."/>
            <person name="Smith M.E."/>
            <person name="James T.Y."/>
            <person name="Grigoriev I.V."/>
        </authorList>
    </citation>
    <scope>NUCLEOTIDE SEQUENCE [LARGE SCALE GENOMIC DNA]</scope>
</reference>
<dbReference type="GO" id="GO:0007018">
    <property type="term" value="P:microtubule-based movement"/>
    <property type="evidence" value="ECO:0007669"/>
    <property type="project" value="InterPro"/>
</dbReference>
<feature type="non-terminal residue" evidence="12">
    <location>
        <position position="1"/>
    </location>
</feature>
<dbReference type="Gene3D" id="3.40.850.10">
    <property type="entry name" value="Kinesin motor domain"/>
    <property type="match status" value="1"/>
</dbReference>
<comment type="subcellular location">
    <subcellularLocation>
        <location evidence="1">Cytoplasm</location>
        <location evidence="1">Cytoskeleton</location>
    </subcellularLocation>
</comment>
<keyword evidence="6 10" id="KW-0505">Motor protein</keyword>
<evidence type="ECO:0000256" key="1">
    <source>
        <dbReference type="ARBA" id="ARBA00004245"/>
    </source>
</evidence>
<dbReference type="PROSITE" id="PS00411">
    <property type="entry name" value="KINESIN_MOTOR_1"/>
    <property type="match status" value="1"/>
</dbReference>
<evidence type="ECO:0000259" key="11">
    <source>
        <dbReference type="PROSITE" id="PS50067"/>
    </source>
</evidence>
<evidence type="ECO:0000256" key="10">
    <source>
        <dbReference type="RuleBase" id="RU000394"/>
    </source>
</evidence>
<keyword evidence="3 10" id="KW-0493">Microtubule</keyword>
<keyword evidence="2" id="KW-0963">Cytoplasm</keyword>
<keyword evidence="5 10" id="KW-0067">ATP-binding</keyword>
<keyword evidence="4 10" id="KW-0547">Nucleotide-binding</keyword>
<dbReference type="SMART" id="SM00129">
    <property type="entry name" value="KISc"/>
    <property type="match status" value="1"/>
</dbReference>
<sequence length="280" mass="31083">TYSFDKVYGPDADQATVFDEVVQPMLQEVLMGYNCTIFAYVDLSPYHRFYLQTGTGKTYTMEGNLNDIEGKDAGVIPRTLYSLFSSLNLLDKNDDNNENTVRVSYVELYNEELRDLLSPDDDGRKPLRIYDDSTRKGSVVIQGVEEVLVTSAASVIEVLQRGALRRQIAATKMNEVSSRSHCIFTIQVTLKDTTADGEELLKMGKLNLVDLAGSENIGRSGAENRRAKEAGMINTSLLTLGRVINALVERGLHVPYRESKLTRLLQDSLGGRTKTCIIAA</sequence>
<dbReference type="GO" id="GO:0005634">
    <property type="term" value="C:nucleus"/>
    <property type="evidence" value="ECO:0007669"/>
    <property type="project" value="TreeGrafter"/>
</dbReference>
<accession>A0A4P9WBV8</accession>
<protein>
    <recommendedName>
        <fullName evidence="10">Kinesin-like protein</fullName>
    </recommendedName>
</protein>
<proteinExistence type="inferred from homology"/>
<evidence type="ECO:0000256" key="2">
    <source>
        <dbReference type="ARBA" id="ARBA00022490"/>
    </source>
</evidence>
<keyword evidence="13" id="KW-1185">Reference proteome</keyword>
<dbReference type="PANTHER" id="PTHR47970">
    <property type="entry name" value="KINESIN-LIKE PROTEIN KIF11"/>
    <property type="match status" value="1"/>
</dbReference>
<dbReference type="InterPro" id="IPR036961">
    <property type="entry name" value="Kinesin_motor_dom_sf"/>
</dbReference>
<organism evidence="12 13">
    <name type="scientific">Blyttiomyces helicus</name>
    <dbReference type="NCBI Taxonomy" id="388810"/>
    <lineage>
        <taxon>Eukaryota</taxon>
        <taxon>Fungi</taxon>
        <taxon>Fungi incertae sedis</taxon>
        <taxon>Chytridiomycota</taxon>
        <taxon>Chytridiomycota incertae sedis</taxon>
        <taxon>Chytridiomycetes</taxon>
        <taxon>Chytridiomycetes incertae sedis</taxon>
        <taxon>Blyttiomyces</taxon>
    </lineage>
</organism>
<dbReference type="PROSITE" id="PS50067">
    <property type="entry name" value="KINESIN_MOTOR_2"/>
    <property type="match status" value="1"/>
</dbReference>